<reference evidence="2 3" key="1">
    <citation type="submission" date="2018-06" db="EMBL/GenBank/DDBJ databases">
        <title>Complete Genome Sequence of Desulfobacter hydrogenophilus (DSM3380).</title>
        <authorList>
            <person name="Marietou A."/>
            <person name="Schreiber L."/>
            <person name="Marshall I."/>
            <person name="Jorgensen B."/>
        </authorList>
    </citation>
    <scope>NUCLEOTIDE SEQUENCE [LARGE SCALE GENOMIC DNA]</scope>
    <source>
        <strain evidence="2 3">DSM 3380</strain>
    </source>
</reference>
<dbReference type="EMBL" id="QLNI01000032">
    <property type="protein sequence ID" value="RAM01083.1"/>
    <property type="molecule type" value="Genomic_DNA"/>
</dbReference>
<protein>
    <submittedName>
        <fullName evidence="2">Uncharacterized protein</fullName>
    </submittedName>
</protein>
<organism evidence="2 3">
    <name type="scientific">Desulfobacter hydrogenophilus</name>
    <dbReference type="NCBI Taxonomy" id="2291"/>
    <lineage>
        <taxon>Bacteria</taxon>
        <taxon>Pseudomonadati</taxon>
        <taxon>Thermodesulfobacteriota</taxon>
        <taxon>Desulfobacteria</taxon>
        <taxon>Desulfobacterales</taxon>
        <taxon>Desulfobacteraceae</taxon>
        <taxon>Desulfobacter</taxon>
    </lineage>
</organism>
<reference evidence="1 4" key="2">
    <citation type="submission" date="2019-02" db="EMBL/GenBank/DDBJ databases">
        <title>Complete genome sequence of Desulfobacter hydrogenophilus AcRS1.</title>
        <authorList>
            <person name="Marietou A."/>
            <person name="Lund M.B."/>
            <person name="Marshall I.P.G."/>
            <person name="Schreiber L."/>
            <person name="Jorgensen B."/>
        </authorList>
    </citation>
    <scope>NUCLEOTIDE SEQUENCE [LARGE SCALE GENOMIC DNA]</scope>
    <source>
        <strain evidence="1 4">AcRS1</strain>
    </source>
</reference>
<dbReference type="Proteomes" id="UP000293902">
    <property type="component" value="Chromosome"/>
</dbReference>
<dbReference type="AlphaFoldDB" id="A0A328FDA3"/>
<evidence type="ECO:0000313" key="3">
    <source>
        <dbReference type="Proteomes" id="UP000248798"/>
    </source>
</evidence>
<evidence type="ECO:0000313" key="1">
    <source>
        <dbReference type="EMBL" id="QBH13573.1"/>
    </source>
</evidence>
<gene>
    <name evidence="2" type="ORF">DO021_15450</name>
    <name evidence="1" type="ORF">EYB58_11935</name>
</gene>
<accession>A0A328FDA3</accession>
<proteinExistence type="predicted"/>
<dbReference type="EMBL" id="CP036313">
    <property type="protein sequence ID" value="QBH13573.1"/>
    <property type="molecule type" value="Genomic_DNA"/>
</dbReference>
<dbReference type="RefSeq" id="WP_111958281.1">
    <property type="nucleotide sequence ID" value="NZ_CP036313.1"/>
</dbReference>
<evidence type="ECO:0000313" key="4">
    <source>
        <dbReference type="Proteomes" id="UP000293902"/>
    </source>
</evidence>
<keyword evidence="4" id="KW-1185">Reference proteome</keyword>
<dbReference type="Proteomes" id="UP000248798">
    <property type="component" value="Unassembled WGS sequence"/>
</dbReference>
<sequence>MELQEILEQYDKKRIDFIPPFFTLLRCSRPHGLLLVTYGDNEIDNKRILLTAKLLAETCLKCISFPSVNVAEISNTELLADAMRLLEYVNDNDQVIKSESK</sequence>
<name>A0A328FDA3_9BACT</name>
<evidence type="ECO:0000313" key="2">
    <source>
        <dbReference type="EMBL" id="RAM01083.1"/>
    </source>
</evidence>